<sequence length="259" mass="29121">MEYLAIVIDLDGTFLSSGKKVSRRNLDAVLRCAAIGLRIIVATARPPRSVRVLLPSELLDVCSFVYYNGAMVEHIGTGFERHISIERPTTAAILDYCSARMPNCSISLEVRDQWFANYGPIDEDVFHTRFFQPLIRSNDELKVLDATKLLITYFDSPEELHRTFGEQVHLVLTDRGTLVQIMNRTVSKASGVALLLHHFEIPISQVVVFGDDYNDLELFTMPVHKVAMLNAIDELKQLADQITDSNDNDGVAKVLERIS</sequence>
<dbReference type="RefSeq" id="WP_166153979.1">
    <property type="nucleotide sequence ID" value="NZ_JAAOIW010000013.1"/>
</dbReference>
<gene>
    <name evidence="1" type="ORF">G9U52_28025</name>
</gene>
<evidence type="ECO:0000313" key="2">
    <source>
        <dbReference type="Proteomes" id="UP001165962"/>
    </source>
</evidence>
<dbReference type="InterPro" id="IPR006379">
    <property type="entry name" value="HAD-SF_hydro_IIB"/>
</dbReference>
<dbReference type="InterPro" id="IPR036412">
    <property type="entry name" value="HAD-like_sf"/>
</dbReference>
<dbReference type="SUPFAM" id="SSF56784">
    <property type="entry name" value="HAD-like"/>
    <property type="match status" value="1"/>
</dbReference>
<dbReference type="EMBL" id="JAAOIW010000013">
    <property type="protein sequence ID" value="NHN33671.1"/>
    <property type="molecule type" value="Genomic_DNA"/>
</dbReference>
<organism evidence="1 2">
    <name type="scientific">Paenibacillus agricola</name>
    <dbReference type="NCBI Taxonomy" id="2716264"/>
    <lineage>
        <taxon>Bacteria</taxon>
        <taxon>Bacillati</taxon>
        <taxon>Bacillota</taxon>
        <taxon>Bacilli</taxon>
        <taxon>Bacillales</taxon>
        <taxon>Paenibacillaceae</taxon>
        <taxon>Paenibacillus</taxon>
    </lineage>
</organism>
<dbReference type="InterPro" id="IPR000150">
    <property type="entry name" value="Cof"/>
</dbReference>
<dbReference type="PANTHER" id="PTHR10000">
    <property type="entry name" value="PHOSPHOSERINE PHOSPHATASE"/>
    <property type="match status" value="1"/>
</dbReference>
<comment type="caution">
    <text evidence="1">The sequence shown here is derived from an EMBL/GenBank/DDBJ whole genome shotgun (WGS) entry which is preliminary data.</text>
</comment>
<dbReference type="GO" id="GO:0016787">
    <property type="term" value="F:hydrolase activity"/>
    <property type="evidence" value="ECO:0007669"/>
    <property type="project" value="UniProtKB-KW"/>
</dbReference>
<dbReference type="InterPro" id="IPR023214">
    <property type="entry name" value="HAD_sf"/>
</dbReference>
<protein>
    <submittedName>
        <fullName evidence="1">Cof-type HAD-IIB family hydrolase</fullName>
    </submittedName>
</protein>
<keyword evidence="1" id="KW-0378">Hydrolase</keyword>
<reference evidence="1" key="1">
    <citation type="submission" date="2020-03" db="EMBL/GenBank/DDBJ databases">
        <title>Draft sequencing of Paenibacilllus sp. S3N08.</title>
        <authorList>
            <person name="Kim D.-U."/>
        </authorList>
    </citation>
    <scope>NUCLEOTIDE SEQUENCE</scope>
    <source>
        <strain evidence="1">S3N08</strain>
    </source>
</reference>
<dbReference type="Gene3D" id="3.30.1240.10">
    <property type="match status" value="1"/>
</dbReference>
<evidence type="ECO:0000313" key="1">
    <source>
        <dbReference type="EMBL" id="NHN33671.1"/>
    </source>
</evidence>
<dbReference type="Pfam" id="PF08282">
    <property type="entry name" value="Hydrolase_3"/>
    <property type="match status" value="1"/>
</dbReference>
<keyword evidence="2" id="KW-1185">Reference proteome</keyword>
<dbReference type="NCBIfam" id="TIGR00099">
    <property type="entry name" value="Cof-subfamily"/>
    <property type="match status" value="1"/>
</dbReference>
<dbReference type="Gene3D" id="3.40.50.1000">
    <property type="entry name" value="HAD superfamily/HAD-like"/>
    <property type="match status" value="1"/>
</dbReference>
<dbReference type="PANTHER" id="PTHR10000:SF8">
    <property type="entry name" value="HAD SUPERFAMILY HYDROLASE-LIKE, TYPE 3"/>
    <property type="match status" value="1"/>
</dbReference>
<dbReference type="Proteomes" id="UP001165962">
    <property type="component" value="Unassembled WGS sequence"/>
</dbReference>
<proteinExistence type="predicted"/>
<dbReference type="NCBIfam" id="TIGR01484">
    <property type="entry name" value="HAD-SF-IIB"/>
    <property type="match status" value="1"/>
</dbReference>
<name>A0ABX0JIF9_9BACL</name>
<accession>A0ABX0JIF9</accession>